<reference evidence="14 15" key="1">
    <citation type="submission" date="2017-04" db="EMBL/GenBank/DDBJ databases">
        <authorList>
            <person name="Afonso C.L."/>
            <person name="Miller P.J."/>
            <person name="Scott M.A."/>
            <person name="Spackman E."/>
            <person name="Goraichik I."/>
            <person name="Dimitrov K.M."/>
            <person name="Suarez D.L."/>
            <person name="Swayne D.E."/>
        </authorList>
    </citation>
    <scope>NUCLEOTIDE SEQUENCE [LARGE SCALE GENOMIC DNA]</scope>
    <source>
        <strain evidence="14 15">DSM 11270</strain>
    </source>
</reference>
<protein>
    <recommendedName>
        <fullName evidence="13">ATP synthase gamma chain</fullName>
    </recommendedName>
    <alternativeName>
        <fullName evidence="13">ATP synthase F1 sector gamma subunit</fullName>
    </alternativeName>
    <alternativeName>
        <fullName evidence="13">F-ATPase gamma subunit</fullName>
    </alternativeName>
</protein>
<dbReference type="GO" id="GO:0045259">
    <property type="term" value="C:proton-transporting ATP synthase complex"/>
    <property type="evidence" value="ECO:0007669"/>
    <property type="project" value="UniProtKB-KW"/>
</dbReference>
<evidence type="ECO:0000256" key="4">
    <source>
        <dbReference type="ARBA" id="ARBA00022448"/>
    </source>
</evidence>
<dbReference type="STRING" id="656914.SAMN00017405_1858"/>
<name>A0A1W1V4E5_DESTI</name>
<keyword evidence="7 13" id="KW-0375">Hydrogen ion transport</keyword>
<keyword evidence="10 13" id="KW-0139">CF(1)</keyword>
<keyword evidence="11 13" id="KW-0066">ATP synthesis</keyword>
<keyword evidence="4 13" id="KW-0813">Transport</keyword>
<dbReference type="GO" id="GO:0005886">
    <property type="term" value="C:plasma membrane"/>
    <property type="evidence" value="ECO:0007669"/>
    <property type="project" value="UniProtKB-SubCell"/>
</dbReference>
<gene>
    <name evidence="13" type="primary">atpG</name>
    <name evidence="14" type="ORF">SAMN00017405_1858</name>
</gene>
<dbReference type="GO" id="GO:0005524">
    <property type="term" value="F:ATP binding"/>
    <property type="evidence" value="ECO:0007669"/>
    <property type="project" value="UniProtKB-UniRule"/>
</dbReference>
<dbReference type="CDD" id="cd12151">
    <property type="entry name" value="F1-ATPase_gamma"/>
    <property type="match status" value="1"/>
</dbReference>
<evidence type="ECO:0000256" key="5">
    <source>
        <dbReference type="ARBA" id="ARBA00022475"/>
    </source>
</evidence>
<keyword evidence="9 13" id="KW-0472">Membrane</keyword>
<dbReference type="HAMAP" id="MF_00815">
    <property type="entry name" value="ATP_synth_gamma_bact"/>
    <property type="match status" value="1"/>
</dbReference>
<dbReference type="Gene3D" id="1.10.287.80">
    <property type="entry name" value="ATP synthase, gamma subunit, helix hairpin domain"/>
    <property type="match status" value="1"/>
</dbReference>
<dbReference type="GO" id="GO:0046933">
    <property type="term" value="F:proton-transporting ATP synthase activity, rotational mechanism"/>
    <property type="evidence" value="ECO:0007669"/>
    <property type="project" value="UniProtKB-UniRule"/>
</dbReference>
<dbReference type="Proteomes" id="UP000192731">
    <property type="component" value="Unassembled WGS sequence"/>
</dbReference>
<evidence type="ECO:0000313" key="14">
    <source>
        <dbReference type="EMBL" id="SMB88218.1"/>
    </source>
</evidence>
<dbReference type="FunFam" id="1.10.287.80:FF:000003">
    <property type="entry name" value="ATP synthase gamma chain, chloroplastic"/>
    <property type="match status" value="1"/>
</dbReference>
<evidence type="ECO:0000256" key="7">
    <source>
        <dbReference type="ARBA" id="ARBA00022781"/>
    </source>
</evidence>
<evidence type="ECO:0000256" key="9">
    <source>
        <dbReference type="ARBA" id="ARBA00023136"/>
    </source>
</evidence>
<sequence>MANSRDIKRRIKSIHNTQQITKAMKMVAASKLRKSQESVLLARPYSEKLRDILSRIMSANIDLNDPLLEVRPAKKIAYVVITAERGLAAGYNINLIKKAKQEIDGHSDKEVSILTAGKKGKAFFEKNNYQIDTDFGSISDIPTLNEAKTIARKIKEDYSNENYDEIYLVYTKFVSVINQVPQVTKLLPIDTEIEGEETPGELDYIFEPNTEIVLNQLLPLYLQNQVFGALMEAKASEHGARMTAMDSATNNADDMIDSLELTYNRARQAAITNEISEIVAGANALQG</sequence>
<dbReference type="InterPro" id="IPR035968">
    <property type="entry name" value="ATP_synth_F1_ATPase_gsu"/>
</dbReference>
<accession>A0A1W1V4E5</accession>
<keyword evidence="8 13" id="KW-0406">Ion transport</keyword>
<evidence type="ECO:0000256" key="13">
    <source>
        <dbReference type="HAMAP-Rule" id="MF_00815"/>
    </source>
</evidence>
<dbReference type="Gene3D" id="3.40.1380.10">
    <property type="match status" value="1"/>
</dbReference>
<evidence type="ECO:0000256" key="8">
    <source>
        <dbReference type="ARBA" id="ARBA00023065"/>
    </source>
</evidence>
<keyword evidence="5 13" id="KW-1003">Cell membrane</keyword>
<evidence type="ECO:0000256" key="3">
    <source>
        <dbReference type="ARBA" id="ARBA00007681"/>
    </source>
</evidence>
<dbReference type="NCBIfam" id="TIGR01146">
    <property type="entry name" value="ATPsyn_F1gamma"/>
    <property type="match status" value="1"/>
</dbReference>
<dbReference type="Pfam" id="PF00231">
    <property type="entry name" value="ATP-synt"/>
    <property type="match status" value="1"/>
</dbReference>
<dbReference type="InterPro" id="IPR023632">
    <property type="entry name" value="ATP_synth_F1_gsu_CS"/>
</dbReference>
<dbReference type="InterPro" id="IPR000131">
    <property type="entry name" value="ATP_synth_F1_gsu"/>
</dbReference>
<comment type="similarity">
    <text evidence="3 13">Belongs to the ATPase gamma chain family.</text>
</comment>
<dbReference type="FunFam" id="1.10.287.80:FF:000001">
    <property type="entry name" value="ATP synthase gamma chain"/>
    <property type="match status" value="1"/>
</dbReference>
<evidence type="ECO:0000256" key="12">
    <source>
        <dbReference type="ARBA" id="ARBA00060385"/>
    </source>
</evidence>
<dbReference type="PANTHER" id="PTHR11693:SF22">
    <property type="entry name" value="ATP SYNTHASE SUBUNIT GAMMA, MITOCHONDRIAL"/>
    <property type="match status" value="1"/>
</dbReference>
<evidence type="ECO:0000313" key="15">
    <source>
        <dbReference type="Proteomes" id="UP000192731"/>
    </source>
</evidence>
<comment type="subunit">
    <text evidence="13">F-type ATPases have 2 components, CF(1) - the catalytic core - and CF(0) - the membrane proton channel. CF(1) has five subunits: alpha(3), beta(3), gamma(1), delta(1), epsilon(1). CF(0) has three main subunits: a, b and c.</text>
</comment>
<evidence type="ECO:0000256" key="11">
    <source>
        <dbReference type="ARBA" id="ARBA00023310"/>
    </source>
</evidence>
<dbReference type="AlphaFoldDB" id="A0A1W1V4E5"/>
<dbReference type="PANTHER" id="PTHR11693">
    <property type="entry name" value="ATP SYNTHASE GAMMA CHAIN"/>
    <property type="match status" value="1"/>
</dbReference>
<dbReference type="SUPFAM" id="SSF52943">
    <property type="entry name" value="ATP synthase (F1-ATPase), gamma subunit"/>
    <property type="match status" value="1"/>
</dbReference>
<dbReference type="GO" id="GO:0042777">
    <property type="term" value="P:proton motive force-driven plasma membrane ATP synthesis"/>
    <property type="evidence" value="ECO:0007669"/>
    <property type="project" value="UniProtKB-UniRule"/>
</dbReference>
<dbReference type="OrthoDB" id="9812769at2"/>
<dbReference type="PROSITE" id="PS00153">
    <property type="entry name" value="ATPASE_GAMMA"/>
    <property type="match status" value="1"/>
</dbReference>
<evidence type="ECO:0000256" key="1">
    <source>
        <dbReference type="ARBA" id="ARBA00003456"/>
    </source>
</evidence>
<dbReference type="RefSeq" id="WP_084052837.1">
    <property type="nucleotide sequence ID" value="NZ_FWWT01000015.1"/>
</dbReference>
<comment type="subcellular location">
    <subcellularLocation>
        <location evidence="13">Cell membrane</location>
        <topology evidence="13">Peripheral membrane protein</topology>
    </subcellularLocation>
    <subcellularLocation>
        <location evidence="2">Membrane</location>
        <topology evidence="2">Peripheral membrane protein</topology>
    </subcellularLocation>
    <subcellularLocation>
        <location evidence="12">Thylakoid</location>
    </subcellularLocation>
</comment>
<dbReference type="GO" id="GO:0009579">
    <property type="term" value="C:thylakoid"/>
    <property type="evidence" value="ECO:0007669"/>
    <property type="project" value="UniProtKB-SubCell"/>
</dbReference>
<dbReference type="EMBL" id="FWWT01000015">
    <property type="protein sequence ID" value="SMB88218.1"/>
    <property type="molecule type" value="Genomic_DNA"/>
</dbReference>
<organism evidence="14 15">
    <name type="scientific">Desulfonispora thiosulfatigenes DSM 11270</name>
    <dbReference type="NCBI Taxonomy" id="656914"/>
    <lineage>
        <taxon>Bacteria</taxon>
        <taxon>Bacillati</taxon>
        <taxon>Bacillota</taxon>
        <taxon>Clostridia</taxon>
        <taxon>Eubacteriales</taxon>
        <taxon>Peptococcaceae</taxon>
        <taxon>Desulfonispora</taxon>
    </lineage>
</organism>
<keyword evidence="15" id="KW-1185">Reference proteome</keyword>
<evidence type="ECO:0000256" key="10">
    <source>
        <dbReference type="ARBA" id="ARBA00023196"/>
    </source>
</evidence>
<evidence type="ECO:0000256" key="2">
    <source>
        <dbReference type="ARBA" id="ARBA00004170"/>
    </source>
</evidence>
<dbReference type="PRINTS" id="PR00126">
    <property type="entry name" value="ATPASEGAMMA"/>
</dbReference>
<evidence type="ECO:0000256" key="6">
    <source>
        <dbReference type="ARBA" id="ARBA00022519"/>
    </source>
</evidence>
<proteinExistence type="inferred from homology"/>
<comment type="function">
    <text evidence="1 13">Produces ATP from ADP in the presence of a proton gradient across the membrane. The gamma chain is believed to be important in regulating ATPase activity and the flow of protons through the CF(0) complex.</text>
</comment>
<keyword evidence="6" id="KW-0997">Cell inner membrane</keyword>